<dbReference type="InterPro" id="IPR007527">
    <property type="entry name" value="Znf_SWIM"/>
</dbReference>
<protein>
    <recommendedName>
        <fullName evidence="2">SWIM-type domain-containing protein</fullName>
    </recommendedName>
</protein>
<evidence type="ECO:0000313" key="3">
    <source>
        <dbReference type="EMBL" id="QEG39283.1"/>
    </source>
</evidence>
<feature type="domain" description="SWIM-type" evidence="2">
    <location>
        <begin position="359"/>
        <end position="396"/>
    </location>
</feature>
<keyword evidence="1" id="KW-0479">Metal-binding</keyword>
<dbReference type="EMBL" id="CP042914">
    <property type="protein sequence ID" value="QEG39283.1"/>
    <property type="molecule type" value="Genomic_DNA"/>
</dbReference>
<evidence type="ECO:0000313" key="4">
    <source>
        <dbReference type="Proteomes" id="UP000325286"/>
    </source>
</evidence>
<dbReference type="AlphaFoldDB" id="A0A5B9QZ71"/>
<reference evidence="3 4" key="1">
    <citation type="submission" date="2019-08" db="EMBL/GenBank/DDBJ databases">
        <title>Deep-cultivation of Planctomycetes and their phenomic and genomic characterization uncovers novel biology.</title>
        <authorList>
            <person name="Wiegand S."/>
            <person name="Jogler M."/>
            <person name="Boedeker C."/>
            <person name="Pinto D."/>
            <person name="Vollmers J."/>
            <person name="Rivas-Marin E."/>
            <person name="Kohn T."/>
            <person name="Peeters S.H."/>
            <person name="Heuer A."/>
            <person name="Rast P."/>
            <person name="Oberbeckmann S."/>
            <person name="Bunk B."/>
            <person name="Jeske O."/>
            <person name="Meyerdierks A."/>
            <person name="Storesund J.E."/>
            <person name="Kallscheuer N."/>
            <person name="Luecker S."/>
            <person name="Lage O.M."/>
            <person name="Pohl T."/>
            <person name="Merkel B.J."/>
            <person name="Hornburger P."/>
            <person name="Mueller R.-W."/>
            <person name="Bruemmer F."/>
            <person name="Labrenz M."/>
            <person name="Spormann A.M."/>
            <person name="Op den Camp H."/>
            <person name="Overmann J."/>
            <person name="Amann R."/>
            <person name="Jetten M.S.M."/>
            <person name="Mascher T."/>
            <person name="Medema M.H."/>
            <person name="Devos D.P."/>
            <person name="Kaster A.-K."/>
            <person name="Ovreas L."/>
            <person name="Rohde M."/>
            <person name="Galperin M.Y."/>
            <person name="Jogler C."/>
        </authorList>
    </citation>
    <scope>NUCLEOTIDE SEQUENCE [LARGE SCALE GENOMIC DNA]</scope>
    <source>
        <strain evidence="3 4">UC8</strain>
    </source>
</reference>
<sequence>MLRGLMQIVRARFHVPAAMLEGILMLADPVVTCSDARLRFEGFSSCCGVYARVDLLPDALHGETFGRGTTNVDFNEPMLNALATVRDTDDVSISVGSDRVALSKNSETVVEKQVQLPFRWLKGLVEVQACQARMQLVHEVAGLQARRFFKSLPRMNTSRRETFIVAAGKGLRLSQVAAPQAVRVGGLQRLQVLEGLASQARLLRIYTDAITGASGWELIFEDSRFHLVISPEVWRGFSGEGQALQSLASSNFHDATSAIHAQLKWQAVIDIEHLAKRVDYPRDIIRGALTVLGSRGLVGYDLGAAAYFHRELPFDLSQVEKLQPRLKNARKLIAENKVRVGKQSAEQTEVFVTGSGVEHRVCLTADTAKCTCPWYAKHGSTRGPCKHILAARTLLEEDAGE</sequence>
<organism evidence="3 4">
    <name type="scientific">Roseimaritima ulvae</name>
    <dbReference type="NCBI Taxonomy" id="980254"/>
    <lineage>
        <taxon>Bacteria</taxon>
        <taxon>Pseudomonadati</taxon>
        <taxon>Planctomycetota</taxon>
        <taxon>Planctomycetia</taxon>
        <taxon>Pirellulales</taxon>
        <taxon>Pirellulaceae</taxon>
        <taxon>Roseimaritima</taxon>
    </lineage>
</organism>
<dbReference type="Pfam" id="PF04434">
    <property type="entry name" value="SWIM"/>
    <property type="match status" value="1"/>
</dbReference>
<name>A0A5B9QZ71_9BACT</name>
<accession>A0A5B9QZ71</accession>
<keyword evidence="4" id="KW-1185">Reference proteome</keyword>
<dbReference type="PROSITE" id="PS50966">
    <property type="entry name" value="ZF_SWIM"/>
    <property type="match status" value="1"/>
</dbReference>
<proteinExistence type="predicted"/>
<dbReference type="KEGG" id="rul:UC8_12460"/>
<keyword evidence="1" id="KW-0862">Zinc</keyword>
<evidence type="ECO:0000256" key="1">
    <source>
        <dbReference type="PROSITE-ProRule" id="PRU00325"/>
    </source>
</evidence>
<keyword evidence="1" id="KW-0863">Zinc-finger</keyword>
<evidence type="ECO:0000259" key="2">
    <source>
        <dbReference type="PROSITE" id="PS50966"/>
    </source>
</evidence>
<dbReference type="GO" id="GO:0008270">
    <property type="term" value="F:zinc ion binding"/>
    <property type="evidence" value="ECO:0007669"/>
    <property type="project" value="UniProtKB-KW"/>
</dbReference>
<gene>
    <name evidence="3" type="ORF">UC8_12460</name>
</gene>
<dbReference type="Proteomes" id="UP000325286">
    <property type="component" value="Chromosome"/>
</dbReference>